<name>A0A674B2K0_SALTR</name>
<dbReference type="InterPro" id="IPR019402">
    <property type="entry name" value="CWH43_N"/>
</dbReference>
<gene>
    <name evidence="8" type="primary">LOC115153376</name>
</gene>
<accession>A0A674B2K0</accession>
<dbReference type="GO" id="GO:0005886">
    <property type="term" value="C:plasma membrane"/>
    <property type="evidence" value="ECO:0007669"/>
    <property type="project" value="TreeGrafter"/>
</dbReference>
<feature type="transmembrane region" description="Helical" evidence="6">
    <location>
        <begin position="246"/>
        <end position="266"/>
    </location>
</feature>
<evidence type="ECO:0000259" key="7">
    <source>
        <dbReference type="Pfam" id="PF10277"/>
    </source>
</evidence>
<organism evidence="8 9">
    <name type="scientific">Salmo trutta</name>
    <name type="common">Brown trout</name>
    <dbReference type="NCBI Taxonomy" id="8032"/>
    <lineage>
        <taxon>Eukaryota</taxon>
        <taxon>Metazoa</taxon>
        <taxon>Chordata</taxon>
        <taxon>Craniata</taxon>
        <taxon>Vertebrata</taxon>
        <taxon>Euteleostomi</taxon>
        <taxon>Actinopterygii</taxon>
        <taxon>Neopterygii</taxon>
        <taxon>Teleostei</taxon>
        <taxon>Protacanthopterygii</taxon>
        <taxon>Salmoniformes</taxon>
        <taxon>Salmonidae</taxon>
        <taxon>Salmoninae</taxon>
        <taxon>Salmo</taxon>
    </lineage>
</organism>
<dbReference type="Proteomes" id="UP000472277">
    <property type="component" value="Chromosome 18"/>
</dbReference>
<keyword evidence="3 6" id="KW-0812">Transmembrane</keyword>
<dbReference type="AlphaFoldDB" id="A0A674B2K0"/>
<evidence type="ECO:0000256" key="4">
    <source>
        <dbReference type="ARBA" id="ARBA00022989"/>
    </source>
</evidence>
<evidence type="ECO:0000256" key="5">
    <source>
        <dbReference type="ARBA" id="ARBA00023136"/>
    </source>
</evidence>
<dbReference type="GO" id="GO:0072659">
    <property type="term" value="P:protein localization to plasma membrane"/>
    <property type="evidence" value="ECO:0007669"/>
    <property type="project" value="TreeGrafter"/>
</dbReference>
<dbReference type="GO" id="GO:0012505">
    <property type="term" value="C:endomembrane system"/>
    <property type="evidence" value="ECO:0007669"/>
    <property type="project" value="UniProtKB-SubCell"/>
</dbReference>
<dbReference type="Pfam" id="PF10277">
    <property type="entry name" value="Frag1"/>
    <property type="match status" value="1"/>
</dbReference>
<keyword evidence="9" id="KW-1185">Reference proteome</keyword>
<feature type="transmembrane region" description="Helical" evidence="6">
    <location>
        <begin position="215"/>
        <end position="234"/>
    </location>
</feature>
<reference evidence="8" key="1">
    <citation type="submission" date="2025-08" db="UniProtKB">
        <authorList>
            <consortium name="Ensembl"/>
        </authorList>
    </citation>
    <scope>IDENTIFICATION</scope>
</reference>
<evidence type="ECO:0000256" key="3">
    <source>
        <dbReference type="ARBA" id="ARBA00022692"/>
    </source>
</evidence>
<dbReference type="InterPro" id="IPR050911">
    <property type="entry name" value="DRAM/TMEM150_Autophagy_Mod"/>
</dbReference>
<reference evidence="8" key="2">
    <citation type="submission" date="2025-09" db="UniProtKB">
        <authorList>
            <consortium name="Ensembl"/>
        </authorList>
    </citation>
    <scope>IDENTIFICATION</scope>
</reference>
<feature type="transmembrane region" description="Helical" evidence="6">
    <location>
        <begin position="278"/>
        <end position="300"/>
    </location>
</feature>
<dbReference type="InParanoid" id="A0A674B2K0"/>
<dbReference type="GeneTree" id="ENSGT01030000234578"/>
<proteinExistence type="inferred from homology"/>
<evidence type="ECO:0000313" key="8">
    <source>
        <dbReference type="Ensembl" id="ENSSTUP00000065663.1"/>
    </source>
</evidence>
<comment type="similarity">
    <text evidence="2">Belongs to the DRAM/TMEM150 family.</text>
</comment>
<evidence type="ECO:0000256" key="6">
    <source>
        <dbReference type="SAM" id="Phobius"/>
    </source>
</evidence>
<feature type="domain" description="CWH43-like N-terminal" evidence="7">
    <location>
        <begin position="116"/>
        <end position="334"/>
    </location>
</feature>
<evidence type="ECO:0000256" key="2">
    <source>
        <dbReference type="ARBA" id="ARBA00006565"/>
    </source>
</evidence>
<dbReference type="Ensembl" id="ENSSTUT00000069561.1">
    <property type="protein sequence ID" value="ENSSTUP00000065663.1"/>
    <property type="gene ID" value="ENSSTUG00000028679.1"/>
</dbReference>
<protein>
    <submittedName>
        <fullName evidence="8">Si:dkey-228d14.5</fullName>
    </submittedName>
</protein>
<keyword evidence="4 6" id="KW-1133">Transmembrane helix</keyword>
<dbReference type="PANTHER" id="PTHR21324">
    <property type="entry name" value="FASTING-INDUCIBLE INTEGRAL MEMBRANE PROTEIN TM6P1-RELATED"/>
    <property type="match status" value="1"/>
</dbReference>
<evidence type="ECO:0000313" key="9">
    <source>
        <dbReference type="Proteomes" id="UP000472277"/>
    </source>
</evidence>
<evidence type="ECO:0000256" key="1">
    <source>
        <dbReference type="ARBA" id="ARBA00004127"/>
    </source>
</evidence>
<dbReference type="PANTHER" id="PTHR21324:SF13">
    <property type="entry name" value="SI:DKEY-228D14.5"/>
    <property type="match status" value="1"/>
</dbReference>
<keyword evidence="5 6" id="KW-0472">Membrane</keyword>
<feature type="transmembrane region" description="Helical" evidence="6">
    <location>
        <begin position="182"/>
        <end position="203"/>
    </location>
</feature>
<sequence length="358" mass="39617">MVVQFKFPLPLFLGTKMCNLHSDLRKAEICKAASSLPEIHTKNSGTTPVWKHLLSIYFASKIYNEASGLWVTDSAVGESRGRNLQSARKTDRVWTQIVTTVLLLLLSLKYQDMVLWSLLPISLSLVSLIGTWVTYGLAYSYDHVCSLNNWAPGNPCGNNTTIACCQVPTISTSGTSSPENSLFTATINAASFLFMVFCIFHHAHILERNSVHSMLSRIALVFGGVAAVGAFVAGNCNPSYLTLAHYLGAAVSFLCVCFYSLLLTVLTGKCVLTRMEWFLYPARVMSTAVQIIVTIGYAILFVQEEYMYKHSAAVFEWILSVNLELFELSFAVEFCFFSSSMLSTLLGKKDEEKPILLA</sequence>
<comment type="subcellular location">
    <subcellularLocation>
        <location evidence="1">Endomembrane system</location>
        <topology evidence="1">Multi-pass membrane protein</topology>
    </subcellularLocation>
</comment>
<feature type="transmembrane region" description="Helical" evidence="6">
    <location>
        <begin position="115"/>
        <end position="138"/>
    </location>
</feature>
<dbReference type="OMA" id="CICFYTI"/>